<name>A0A8K0A0E5_BRALA</name>
<evidence type="ECO:0000313" key="3">
    <source>
        <dbReference type="Proteomes" id="UP000838412"/>
    </source>
</evidence>
<organism evidence="2 3">
    <name type="scientific">Branchiostoma lanceolatum</name>
    <name type="common">Common lancelet</name>
    <name type="synonym">Amphioxus lanceolatum</name>
    <dbReference type="NCBI Taxonomy" id="7740"/>
    <lineage>
        <taxon>Eukaryota</taxon>
        <taxon>Metazoa</taxon>
        <taxon>Chordata</taxon>
        <taxon>Cephalochordata</taxon>
        <taxon>Leptocardii</taxon>
        <taxon>Amphioxiformes</taxon>
        <taxon>Branchiostomatidae</taxon>
        <taxon>Branchiostoma</taxon>
    </lineage>
</organism>
<protein>
    <submittedName>
        <fullName evidence="2">Hypp3637 protein</fullName>
    </submittedName>
</protein>
<accession>A0A8K0A0E5</accession>
<sequence length="447" mass="50579">MHAAARQPGFVCTPLFAKPPLKSRFVREPNGVGCCSGEFDVYSRVLRRKSSRNTSFVQSSVLDIEDVRKFLMAASMESSGRLDRVYFDDNSFRNRRLDSVRRGADNLRLLENMAKTHWRENNPHRPVKRVTFLSSVVHDRLGEKSDTVKGSKNLAAAKQRTVTTKPGQVSQYNDFHVKFESRDTKKSKGKGKFLSESERLPDVKSDYSNSGRTLVRVPPQGMRHSTGTVTIATKPQQPPRALVASVHLDMQTFRRTSFPVSSPTLVVNKDKQPAARKNLVAASVNLPPLQLPHLRRRLNRTDTQFTCNNGFVTLTNKPEQRPLNISSIPDMEGLTEDLCDPLHRADRETSAVMRRENTRVLLRRVDHILDPNRLQINSAACSSTLEVQGRSGSPTMSSQDVELRREYVLKKTHIDLKDIRDSSDDSSPPGHRLDVHTKCQRWIDSFS</sequence>
<reference evidence="2" key="1">
    <citation type="submission" date="2022-01" db="EMBL/GenBank/DDBJ databases">
        <authorList>
            <person name="Braso-Vives M."/>
        </authorList>
    </citation>
    <scope>NUCLEOTIDE SEQUENCE</scope>
</reference>
<dbReference type="OrthoDB" id="9990753at2759"/>
<feature type="region of interest" description="Disordered" evidence="1">
    <location>
        <begin position="204"/>
        <end position="223"/>
    </location>
</feature>
<evidence type="ECO:0000256" key="1">
    <source>
        <dbReference type="SAM" id="MobiDB-lite"/>
    </source>
</evidence>
<proteinExistence type="predicted"/>
<dbReference type="EMBL" id="OV696691">
    <property type="protein sequence ID" value="CAH1266946.1"/>
    <property type="molecule type" value="Genomic_DNA"/>
</dbReference>
<keyword evidence="3" id="KW-1185">Reference proteome</keyword>
<gene>
    <name evidence="2" type="primary">Hypp3637</name>
    <name evidence="2" type="ORF">BLAG_LOCUS20452</name>
</gene>
<evidence type="ECO:0000313" key="2">
    <source>
        <dbReference type="EMBL" id="CAH1266946.1"/>
    </source>
</evidence>
<dbReference type="AlphaFoldDB" id="A0A8K0A0E5"/>
<dbReference type="Proteomes" id="UP000838412">
    <property type="component" value="Chromosome 6"/>
</dbReference>